<accession>A0A067P7V9</accession>
<dbReference type="HOGENOM" id="CLU_1816081_0_0_1"/>
<dbReference type="AlphaFoldDB" id="A0A067P7V9"/>
<evidence type="ECO:0000313" key="2">
    <source>
        <dbReference type="EMBL" id="KDQ49900.1"/>
    </source>
</evidence>
<evidence type="ECO:0000313" key="3">
    <source>
        <dbReference type="Proteomes" id="UP000027265"/>
    </source>
</evidence>
<reference evidence="3" key="1">
    <citation type="journal article" date="2014" name="Proc. Natl. Acad. Sci. U.S.A.">
        <title>Extensive sampling of basidiomycete genomes demonstrates inadequacy of the white-rot/brown-rot paradigm for wood decay fungi.</title>
        <authorList>
            <person name="Riley R."/>
            <person name="Salamov A.A."/>
            <person name="Brown D.W."/>
            <person name="Nagy L.G."/>
            <person name="Floudas D."/>
            <person name="Held B.W."/>
            <person name="Levasseur A."/>
            <person name="Lombard V."/>
            <person name="Morin E."/>
            <person name="Otillar R."/>
            <person name="Lindquist E.A."/>
            <person name="Sun H."/>
            <person name="LaButti K.M."/>
            <person name="Schmutz J."/>
            <person name="Jabbour D."/>
            <person name="Luo H."/>
            <person name="Baker S.E."/>
            <person name="Pisabarro A.G."/>
            <person name="Walton J.D."/>
            <person name="Blanchette R.A."/>
            <person name="Henrissat B."/>
            <person name="Martin F."/>
            <person name="Cullen D."/>
            <person name="Hibbett D.S."/>
            <person name="Grigoriev I.V."/>
        </authorList>
    </citation>
    <scope>NUCLEOTIDE SEQUENCE [LARGE SCALE GENOMIC DNA]</scope>
    <source>
        <strain evidence="3">MUCL 33604</strain>
    </source>
</reference>
<dbReference type="STRING" id="933084.A0A067P7V9"/>
<keyword evidence="3" id="KW-1185">Reference proteome</keyword>
<protein>
    <submittedName>
        <fullName evidence="2">Uncharacterized protein</fullName>
    </submittedName>
</protein>
<feature type="region of interest" description="Disordered" evidence="1">
    <location>
        <begin position="1"/>
        <end position="30"/>
    </location>
</feature>
<sequence length="142" mass="16028">MSPFYSTSRNPDPTNPDYSPPDSPYSPTSPSLLWTSSIGFSPKSPAYTPTSPKAKADVPIEENNGRHYLIKEVIRNEGYDWVPYDSSLHIKPPPIEDVHNYFTVNIRHYKCGDEAPIILADFSKILIHVMRTCIRSICGFLV</sequence>
<dbReference type="EMBL" id="KL197770">
    <property type="protein sequence ID" value="KDQ49900.1"/>
    <property type="molecule type" value="Genomic_DNA"/>
</dbReference>
<dbReference type="InParanoid" id="A0A067P7V9"/>
<gene>
    <name evidence="2" type="ORF">JAAARDRAFT_612805</name>
</gene>
<name>A0A067P7V9_9AGAM</name>
<proteinExistence type="predicted"/>
<dbReference type="Proteomes" id="UP000027265">
    <property type="component" value="Unassembled WGS sequence"/>
</dbReference>
<evidence type="ECO:0000256" key="1">
    <source>
        <dbReference type="SAM" id="MobiDB-lite"/>
    </source>
</evidence>
<organism evidence="2 3">
    <name type="scientific">Jaapia argillacea MUCL 33604</name>
    <dbReference type="NCBI Taxonomy" id="933084"/>
    <lineage>
        <taxon>Eukaryota</taxon>
        <taxon>Fungi</taxon>
        <taxon>Dikarya</taxon>
        <taxon>Basidiomycota</taxon>
        <taxon>Agaricomycotina</taxon>
        <taxon>Agaricomycetes</taxon>
        <taxon>Agaricomycetidae</taxon>
        <taxon>Jaapiales</taxon>
        <taxon>Jaapiaceae</taxon>
        <taxon>Jaapia</taxon>
    </lineage>
</organism>